<name>A0A6F9DQX2_9ASCI</name>
<reference evidence="10" key="1">
    <citation type="submission" date="2020-04" db="EMBL/GenBank/DDBJ databases">
        <authorList>
            <person name="Neveu A P."/>
        </authorList>
    </citation>
    <scope>NUCLEOTIDE SEQUENCE</scope>
    <source>
        <tissue evidence="10">Whole embryo</tissue>
    </source>
</reference>
<dbReference type="InterPro" id="IPR035985">
    <property type="entry name" value="Ubiquitin-activating_enz"/>
</dbReference>
<evidence type="ECO:0000256" key="7">
    <source>
        <dbReference type="ARBA" id="ARBA00044187"/>
    </source>
</evidence>
<dbReference type="InterPro" id="IPR000011">
    <property type="entry name" value="UBQ/SUMO-activ_enz_E1-like"/>
</dbReference>
<dbReference type="EMBL" id="LR789985">
    <property type="protein sequence ID" value="CAB3265847.1"/>
    <property type="molecule type" value="mRNA"/>
</dbReference>
<dbReference type="CDD" id="cd01492">
    <property type="entry name" value="Aos1_SUMO"/>
    <property type="match status" value="1"/>
</dbReference>
<evidence type="ECO:0000256" key="2">
    <source>
        <dbReference type="ARBA" id="ARBA00004718"/>
    </source>
</evidence>
<accession>A0A6F9DQX2</accession>
<comment type="similarity">
    <text evidence="3">Belongs to the ubiquitin-activating E1 family.</text>
</comment>
<comment type="pathway">
    <text evidence="2">Protein modification; protein sumoylation.</text>
</comment>
<evidence type="ECO:0000256" key="8">
    <source>
        <dbReference type="ARBA" id="ARBA00044354"/>
    </source>
</evidence>
<evidence type="ECO:0000259" key="9">
    <source>
        <dbReference type="Pfam" id="PF00899"/>
    </source>
</evidence>
<keyword evidence="5" id="KW-0539">Nucleus</keyword>
<dbReference type="GO" id="GO:0031510">
    <property type="term" value="C:SUMO activating enzyme complex"/>
    <property type="evidence" value="ECO:0007669"/>
    <property type="project" value="TreeGrafter"/>
</dbReference>
<comment type="subunit">
    <text evidence="6">Heterodimer of SAE1 and UBA2/SAE2. The heterodimer corresponds to the two domains that are encoded on a single polypeptide chain in ubiquitin-activating enzyme E1. Interacts with UBE2I.</text>
</comment>
<organism evidence="10">
    <name type="scientific">Phallusia mammillata</name>
    <dbReference type="NCBI Taxonomy" id="59560"/>
    <lineage>
        <taxon>Eukaryota</taxon>
        <taxon>Metazoa</taxon>
        <taxon>Chordata</taxon>
        <taxon>Tunicata</taxon>
        <taxon>Ascidiacea</taxon>
        <taxon>Phlebobranchia</taxon>
        <taxon>Ascidiidae</taxon>
        <taxon>Phallusia</taxon>
    </lineage>
</organism>
<evidence type="ECO:0000256" key="6">
    <source>
        <dbReference type="ARBA" id="ARBA00026003"/>
    </source>
</evidence>
<evidence type="ECO:0000256" key="3">
    <source>
        <dbReference type="ARBA" id="ARBA00005673"/>
    </source>
</evidence>
<dbReference type="GO" id="GO:0005737">
    <property type="term" value="C:cytoplasm"/>
    <property type="evidence" value="ECO:0007669"/>
    <property type="project" value="TreeGrafter"/>
</dbReference>
<dbReference type="InterPro" id="IPR000594">
    <property type="entry name" value="ThiF_NAD_FAD-bd"/>
</dbReference>
<sequence length="336" mass="37946">MASGNNEISAEEFAQYDRQIRLWGLDAQKRLRKANVLVAGIGGLGSEVVKNIVLAGIDSITLLDDRVVTEEDLFSQLLVTPDDIGKNLAEASKPRTQELNPNVTVIVDVEPLAEKQETFFEKFDVVCCTCCTASTRIKINNICRKMNVKFFCGDVYGFYGYCFADLKDHEFVEEVEVKKSNDQNEPSNKKRKLEKDTVSVLKAVKHCSYEESLKEDWSKRSRRSLRQSSQVFFILQIIDNFRKQFDCLPQLNEDNSESLKKIKEEVLLKFGVNSNFVNDNFTNFCCSALSPICAIVGGVLGQEVIKVISKKDAPHENYFFFDGTNHSGVVDNICSK</sequence>
<dbReference type="FunFam" id="3.40.50.720:FF:000744">
    <property type="entry name" value="Smt3 activating enzyme 1"/>
    <property type="match status" value="1"/>
</dbReference>
<evidence type="ECO:0000256" key="5">
    <source>
        <dbReference type="ARBA" id="ARBA00023242"/>
    </source>
</evidence>
<dbReference type="GO" id="GO:0019948">
    <property type="term" value="F:SUMO activating enzyme activity"/>
    <property type="evidence" value="ECO:0007669"/>
    <property type="project" value="TreeGrafter"/>
</dbReference>
<dbReference type="InterPro" id="IPR045886">
    <property type="entry name" value="ThiF/MoeB/HesA"/>
</dbReference>
<dbReference type="GO" id="GO:0016925">
    <property type="term" value="P:protein sumoylation"/>
    <property type="evidence" value="ECO:0007669"/>
    <property type="project" value="TreeGrafter"/>
</dbReference>
<dbReference type="Pfam" id="PF00899">
    <property type="entry name" value="ThiF"/>
    <property type="match status" value="1"/>
</dbReference>
<dbReference type="Gene3D" id="3.40.50.720">
    <property type="entry name" value="NAD(P)-binding Rossmann-like Domain"/>
    <property type="match status" value="1"/>
</dbReference>
<dbReference type="AlphaFoldDB" id="A0A6F9DQX2"/>
<dbReference type="SUPFAM" id="SSF69572">
    <property type="entry name" value="Activating enzymes of the ubiquitin-like proteins"/>
    <property type="match status" value="1"/>
</dbReference>
<dbReference type="PRINTS" id="PR01849">
    <property type="entry name" value="UBIQUITINACT"/>
</dbReference>
<evidence type="ECO:0000313" key="10">
    <source>
        <dbReference type="EMBL" id="CAB3265847.1"/>
    </source>
</evidence>
<evidence type="ECO:0000256" key="4">
    <source>
        <dbReference type="ARBA" id="ARBA00022786"/>
    </source>
</evidence>
<dbReference type="PANTHER" id="PTHR10953">
    <property type="entry name" value="UBIQUITIN-ACTIVATING ENZYME E1"/>
    <property type="match status" value="1"/>
</dbReference>
<keyword evidence="4" id="KW-0833">Ubl conjugation pathway</keyword>
<protein>
    <recommendedName>
        <fullName evidence="7">SUMO-activating enzyme subunit 1</fullName>
    </recommendedName>
    <alternativeName>
        <fullName evidence="8">Ubiquitin-like 1-activating enzyme E1A</fullName>
    </alternativeName>
</protein>
<evidence type="ECO:0000256" key="1">
    <source>
        <dbReference type="ARBA" id="ARBA00004123"/>
    </source>
</evidence>
<feature type="domain" description="THIF-type NAD/FAD binding fold" evidence="9">
    <location>
        <begin position="16"/>
        <end position="326"/>
    </location>
</feature>
<proteinExistence type="evidence at transcript level"/>
<comment type="subcellular location">
    <subcellularLocation>
        <location evidence="1">Nucleus</location>
    </subcellularLocation>
</comment>
<gene>
    <name evidence="10" type="primary">Sae1</name>
</gene>
<dbReference type="PANTHER" id="PTHR10953:SF162">
    <property type="entry name" value="SUMO-ACTIVATING ENZYME SUBUNIT 1"/>
    <property type="match status" value="1"/>
</dbReference>